<protein>
    <submittedName>
        <fullName evidence="1">Uncharacterized protein</fullName>
    </submittedName>
</protein>
<sequence>MTCAALNRECVSLAKRYRLVQAQQRCLEAQLNRMAILGNVRTRAHLESERVLIAGLRREQHLLGQQHQLLRRLDDASALHRAWLLERQERASAHITRVRAVWRAQRALQRNLAADSNLLTIRFWSCVPRVSSQAAAWSRFTRSPAGRPGGP</sequence>
<dbReference type="EMBL" id="JAPMOS010000131">
    <property type="protein sequence ID" value="KAJ4454842.1"/>
    <property type="molecule type" value="Genomic_DNA"/>
</dbReference>
<keyword evidence="2" id="KW-1185">Reference proteome</keyword>
<dbReference type="Proteomes" id="UP001141327">
    <property type="component" value="Unassembled WGS sequence"/>
</dbReference>
<evidence type="ECO:0000313" key="1">
    <source>
        <dbReference type="EMBL" id="KAJ4454842.1"/>
    </source>
</evidence>
<evidence type="ECO:0000313" key="2">
    <source>
        <dbReference type="Proteomes" id="UP001141327"/>
    </source>
</evidence>
<gene>
    <name evidence="1" type="ORF">PAPYR_10351</name>
</gene>
<name>A0ABQ8U664_9EUKA</name>
<reference evidence="1" key="1">
    <citation type="journal article" date="2022" name="bioRxiv">
        <title>Genomics of Preaxostyla Flagellates Illuminates Evolutionary Transitions and the Path Towards Mitochondrial Loss.</title>
        <authorList>
            <person name="Novak L.V.F."/>
            <person name="Treitli S.C."/>
            <person name="Pyrih J."/>
            <person name="Halakuc P."/>
            <person name="Pipaliya S.V."/>
            <person name="Vacek V."/>
            <person name="Brzon O."/>
            <person name="Soukal P."/>
            <person name="Eme L."/>
            <person name="Dacks J.B."/>
            <person name="Karnkowska A."/>
            <person name="Elias M."/>
            <person name="Hampl V."/>
        </authorList>
    </citation>
    <scope>NUCLEOTIDE SEQUENCE</scope>
    <source>
        <strain evidence="1">RCP-MX</strain>
    </source>
</reference>
<accession>A0ABQ8U664</accession>
<comment type="caution">
    <text evidence="1">The sequence shown here is derived from an EMBL/GenBank/DDBJ whole genome shotgun (WGS) entry which is preliminary data.</text>
</comment>
<proteinExistence type="predicted"/>
<organism evidence="1 2">
    <name type="scientific">Paratrimastix pyriformis</name>
    <dbReference type="NCBI Taxonomy" id="342808"/>
    <lineage>
        <taxon>Eukaryota</taxon>
        <taxon>Metamonada</taxon>
        <taxon>Preaxostyla</taxon>
        <taxon>Paratrimastigidae</taxon>
        <taxon>Paratrimastix</taxon>
    </lineage>
</organism>